<dbReference type="NCBIfam" id="TIGR00112">
    <property type="entry name" value="proC"/>
    <property type="match status" value="1"/>
</dbReference>
<evidence type="ECO:0000256" key="6">
    <source>
        <dbReference type="HAMAP-Rule" id="MF_01925"/>
    </source>
</evidence>
<protein>
    <recommendedName>
        <fullName evidence="6 7">Pyrroline-5-carboxylate reductase</fullName>
        <shortName evidence="6">P5C reductase</shortName>
        <shortName evidence="6">P5CR</shortName>
        <ecNumber evidence="6 7">1.5.1.2</ecNumber>
    </recommendedName>
    <alternativeName>
        <fullName evidence="6">PCA reductase</fullName>
    </alternativeName>
</protein>
<evidence type="ECO:0000259" key="10">
    <source>
        <dbReference type="Pfam" id="PF03807"/>
    </source>
</evidence>
<evidence type="ECO:0000256" key="3">
    <source>
        <dbReference type="ARBA" id="ARBA00022857"/>
    </source>
</evidence>
<accession>A0A9D1L8N4</accession>
<evidence type="ECO:0000256" key="5">
    <source>
        <dbReference type="ARBA" id="ARBA00058118"/>
    </source>
</evidence>
<feature type="binding site" evidence="8">
    <location>
        <begin position="7"/>
        <end position="12"/>
    </location>
    <ligand>
        <name>NADP(+)</name>
        <dbReference type="ChEBI" id="CHEBI:58349"/>
    </ligand>
</feature>
<comment type="pathway">
    <text evidence="6 9">Amino-acid biosynthesis; L-proline biosynthesis; L-proline from L-glutamate 5-semialdehyde: step 1/1.</text>
</comment>
<dbReference type="Gene3D" id="3.40.50.720">
    <property type="entry name" value="NAD(P)-binding Rossmann-like Domain"/>
    <property type="match status" value="1"/>
</dbReference>
<comment type="similarity">
    <text evidence="1 6 9">Belongs to the pyrroline-5-carboxylate reductase family.</text>
</comment>
<dbReference type="GO" id="GO:0004735">
    <property type="term" value="F:pyrroline-5-carboxylate reductase activity"/>
    <property type="evidence" value="ECO:0007669"/>
    <property type="project" value="UniProtKB-UniRule"/>
</dbReference>
<dbReference type="SUPFAM" id="SSF48179">
    <property type="entry name" value="6-phosphogluconate dehydrogenase C-terminal domain-like"/>
    <property type="match status" value="1"/>
</dbReference>
<dbReference type="Proteomes" id="UP000824091">
    <property type="component" value="Unassembled WGS sequence"/>
</dbReference>
<dbReference type="InterPro" id="IPR053790">
    <property type="entry name" value="P5CR-like_CS"/>
</dbReference>
<dbReference type="PANTHER" id="PTHR11645">
    <property type="entry name" value="PYRROLINE-5-CARBOXYLATE REDUCTASE"/>
    <property type="match status" value="1"/>
</dbReference>
<evidence type="ECO:0000256" key="7">
    <source>
        <dbReference type="NCBIfam" id="TIGR00112"/>
    </source>
</evidence>
<dbReference type="Pfam" id="PF14748">
    <property type="entry name" value="P5CR_dimer"/>
    <property type="match status" value="1"/>
</dbReference>
<dbReference type="EMBL" id="DVMO01000044">
    <property type="protein sequence ID" value="HIU27323.1"/>
    <property type="molecule type" value="Genomic_DNA"/>
</dbReference>
<dbReference type="PIRSF" id="PIRSF000193">
    <property type="entry name" value="Pyrrol-5-carb_rd"/>
    <property type="match status" value="1"/>
</dbReference>
<dbReference type="FunFam" id="1.10.3730.10:FF:000001">
    <property type="entry name" value="Pyrroline-5-carboxylate reductase"/>
    <property type="match status" value="1"/>
</dbReference>
<keyword evidence="6" id="KW-0963">Cytoplasm</keyword>
<dbReference type="InterPro" id="IPR028939">
    <property type="entry name" value="P5C_Rdtase_cat_N"/>
</dbReference>
<feature type="domain" description="Pyrroline-5-carboxylate reductase dimerisation" evidence="11">
    <location>
        <begin position="161"/>
        <end position="257"/>
    </location>
</feature>
<dbReference type="HAMAP" id="MF_01925">
    <property type="entry name" value="P5C_reductase"/>
    <property type="match status" value="1"/>
</dbReference>
<dbReference type="Gene3D" id="1.10.3730.10">
    <property type="entry name" value="ProC C-terminal domain-like"/>
    <property type="match status" value="1"/>
</dbReference>
<dbReference type="SUPFAM" id="SSF51735">
    <property type="entry name" value="NAD(P)-binding Rossmann-fold domains"/>
    <property type="match status" value="1"/>
</dbReference>
<evidence type="ECO:0000313" key="12">
    <source>
        <dbReference type="EMBL" id="HIU27323.1"/>
    </source>
</evidence>
<evidence type="ECO:0000313" key="13">
    <source>
        <dbReference type="Proteomes" id="UP000824091"/>
    </source>
</evidence>
<dbReference type="GO" id="GO:0055129">
    <property type="term" value="P:L-proline biosynthetic process"/>
    <property type="evidence" value="ECO:0007669"/>
    <property type="project" value="UniProtKB-UniRule"/>
</dbReference>
<dbReference type="PANTHER" id="PTHR11645:SF0">
    <property type="entry name" value="PYRROLINE-5-CARBOXYLATE REDUCTASE 3"/>
    <property type="match status" value="1"/>
</dbReference>
<evidence type="ECO:0000256" key="4">
    <source>
        <dbReference type="ARBA" id="ARBA00023002"/>
    </source>
</evidence>
<name>A0A9D1L8N4_9FIRM</name>
<comment type="function">
    <text evidence="5 6">Catalyzes the reduction of 1-pyrroline-5-carboxylate (PCA) to L-proline.</text>
</comment>
<reference evidence="12" key="2">
    <citation type="journal article" date="2021" name="PeerJ">
        <title>Extensive microbial diversity within the chicken gut microbiome revealed by metagenomics and culture.</title>
        <authorList>
            <person name="Gilroy R."/>
            <person name="Ravi A."/>
            <person name="Getino M."/>
            <person name="Pursley I."/>
            <person name="Horton D.L."/>
            <person name="Alikhan N.F."/>
            <person name="Baker D."/>
            <person name="Gharbi K."/>
            <person name="Hall N."/>
            <person name="Watson M."/>
            <person name="Adriaenssens E.M."/>
            <person name="Foster-Nyarko E."/>
            <person name="Jarju S."/>
            <person name="Secka A."/>
            <person name="Antonio M."/>
            <person name="Oren A."/>
            <person name="Chaudhuri R.R."/>
            <person name="La Ragione R."/>
            <person name="Hildebrand F."/>
            <person name="Pallen M.J."/>
        </authorList>
    </citation>
    <scope>NUCLEOTIDE SEQUENCE</scope>
    <source>
        <strain evidence="12">11300</strain>
    </source>
</reference>
<keyword evidence="4 6" id="KW-0560">Oxidoreductase</keyword>
<keyword evidence="2 6" id="KW-0641">Proline biosynthesis</keyword>
<sequence length="259" mass="27005">MERLGFIGFGNMGSALAAGFVKYGGFKAADIYAFAPDQHKLAANCKVAGINPCPSPDELVQKCDTIFLACKPYQIEGVIGQLGDLLDGKSIVSVAAGWDFNGLKALVPENAKVQCVMPNTPVSVGKGIFLMAESNDWEKEERQALTDLFNKTGKTVVLADRLIDAGTAVSGCGPAFFDMVMEAMADGAVKNGIPRPQAYELASAAMAGCAALQLETGLHPGQLKDAVCSPGGTTIKGVASLEESGIRSAFIKAVDAVLK</sequence>
<dbReference type="InterPro" id="IPR008927">
    <property type="entry name" value="6-PGluconate_DH-like_C_sf"/>
</dbReference>
<dbReference type="InterPro" id="IPR000304">
    <property type="entry name" value="Pyrroline-COOH_reductase"/>
</dbReference>
<keyword evidence="3 6" id="KW-0521">NADP</keyword>
<comment type="subcellular location">
    <subcellularLocation>
        <location evidence="6">Cytoplasm</location>
    </subcellularLocation>
</comment>
<dbReference type="AlphaFoldDB" id="A0A9D1L8N4"/>
<proteinExistence type="inferred from homology"/>
<evidence type="ECO:0000256" key="8">
    <source>
        <dbReference type="PIRSR" id="PIRSR000193-1"/>
    </source>
</evidence>
<keyword evidence="6 9" id="KW-0028">Amino-acid biosynthesis</keyword>
<comment type="catalytic activity">
    <reaction evidence="6 9">
        <text>L-proline + NADP(+) = (S)-1-pyrroline-5-carboxylate + NADPH + 2 H(+)</text>
        <dbReference type="Rhea" id="RHEA:14109"/>
        <dbReference type="ChEBI" id="CHEBI:15378"/>
        <dbReference type="ChEBI" id="CHEBI:17388"/>
        <dbReference type="ChEBI" id="CHEBI:57783"/>
        <dbReference type="ChEBI" id="CHEBI:58349"/>
        <dbReference type="ChEBI" id="CHEBI:60039"/>
        <dbReference type="EC" id="1.5.1.2"/>
    </reaction>
</comment>
<evidence type="ECO:0000256" key="1">
    <source>
        <dbReference type="ARBA" id="ARBA00005525"/>
    </source>
</evidence>
<dbReference type="EC" id="1.5.1.2" evidence="6 7"/>
<comment type="catalytic activity">
    <reaction evidence="6">
        <text>L-proline + NAD(+) = (S)-1-pyrroline-5-carboxylate + NADH + 2 H(+)</text>
        <dbReference type="Rhea" id="RHEA:14105"/>
        <dbReference type="ChEBI" id="CHEBI:15378"/>
        <dbReference type="ChEBI" id="CHEBI:17388"/>
        <dbReference type="ChEBI" id="CHEBI:57540"/>
        <dbReference type="ChEBI" id="CHEBI:57945"/>
        <dbReference type="ChEBI" id="CHEBI:60039"/>
        <dbReference type="EC" id="1.5.1.2"/>
    </reaction>
</comment>
<evidence type="ECO:0000256" key="2">
    <source>
        <dbReference type="ARBA" id="ARBA00022650"/>
    </source>
</evidence>
<dbReference type="GO" id="GO:0005737">
    <property type="term" value="C:cytoplasm"/>
    <property type="evidence" value="ECO:0007669"/>
    <property type="project" value="UniProtKB-SubCell"/>
</dbReference>
<dbReference type="Pfam" id="PF03807">
    <property type="entry name" value="F420_oxidored"/>
    <property type="match status" value="1"/>
</dbReference>
<dbReference type="InterPro" id="IPR029036">
    <property type="entry name" value="P5CR_dimer"/>
</dbReference>
<evidence type="ECO:0000256" key="9">
    <source>
        <dbReference type="RuleBase" id="RU003903"/>
    </source>
</evidence>
<dbReference type="InterPro" id="IPR036291">
    <property type="entry name" value="NAD(P)-bd_dom_sf"/>
</dbReference>
<reference evidence="12" key="1">
    <citation type="submission" date="2020-10" db="EMBL/GenBank/DDBJ databases">
        <authorList>
            <person name="Gilroy R."/>
        </authorList>
    </citation>
    <scope>NUCLEOTIDE SEQUENCE</scope>
    <source>
        <strain evidence="12">11300</strain>
    </source>
</reference>
<gene>
    <name evidence="6 12" type="primary">proC</name>
    <name evidence="12" type="ORF">IAD16_02935</name>
</gene>
<dbReference type="PROSITE" id="PS00521">
    <property type="entry name" value="P5CR"/>
    <property type="match status" value="1"/>
</dbReference>
<organism evidence="12 13">
    <name type="scientific">Candidatus Fimisoma avicola</name>
    <dbReference type="NCBI Taxonomy" id="2840826"/>
    <lineage>
        <taxon>Bacteria</taxon>
        <taxon>Bacillati</taxon>
        <taxon>Bacillota</taxon>
        <taxon>Clostridia</taxon>
        <taxon>Eubacteriales</taxon>
        <taxon>Candidatus Fimisoma</taxon>
    </lineage>
</organism>
<comment type="caution">
    <text evidence="12">The sequence shown here is derived from an EMBL/GenBank/DDBJ whole genome shotgun (WGS) entry which is preliminary data.</text>
</comment>
<feature type="domain" description="Pyrroline-5-carboxylate reductase catalytic N-terminal" evidence="10">
    <location>
        <begin position="3"/>
        <end position="97"/>
    </location>
</feature>
<feature type="binding site" evidence="8">
    <location>
        <begin position="69"/>
        <end position="72"/>
    </location>
    <ligand>
        <name>NADP(+)</name>
        <dbReference type="ChEBI" id="CHEBI:58349"/>
    </ligand>
</feature>
<evidence type="ECO:0000259" key="11">
    <source>
        <dbReference type="Pfam" id="PF14748"/>
    </source>
</evidence>